<dbReference type="PANTHER" id="PTHR33673:SF36">
    <property type="entry name" value="MYB-LIKE PROTEIN Q"/>
    <property type="match status" value="1"/>
</dbReference>
<protein>
    <submittedName>
        <fullName evidence="2">Uncharacterized protein</fullName>
    </submittedName>
</protein>
<dbReference type="OrthoDB" id="676141at2759"/>
<dbReference type="STRING" id="3988.B9SNP7"/>
<evidence type="ECO:0000256" key="1">
    <source>
        <dbReference type="SAM" id="MobiDB-lite"/>
    </source>
</evidence>
<proteinExistence type="predicted"/>
<dbReference type="EMBL" id="EQ974051">
    <property type="protein sequence ID" value="EEF34755.1"/>
    <property type="molecule type" value="Genomic_DNA"/>
</dbReference>
<organism evidence="2 3">
    <name type="scientific">Ricinus communis</name>
    <name type="common">Castor bean</name>
    <dbReference type="NCBI Taxonomy" id="3988"/>
    <lineage>
        <taxon>Eukaryota</taxon>
        <taxon>Viridiplantae</taxon>
        <taxon>Streptophyta</taxon>
        <taxon>Embryophyta</taxon>
        <taxon>Tracheophyta</taxon>
        <taxon>Spermatophyta</taxon>
        <taxon>Magnoliopsida</taxon>
        <taxon>eudicotyledons</taxon>
        <taxon>Gunneridae</taxon>
        <taxon>Pentapetalae</taxon>
        <taxon>rosids</taxon>
        <taxon>fabids</taxon>
        <taxon>Malpighiales</taxon>
        <taxon>Euphorbiaceae</taxon>
        <taxon>Acalyphoideae</taxon>
        <taxon>Acalypheae</taxon>
        <taxon>Ricinus</taxon>
    </lineage>
</organism>
<dbReference type="PANTHER" id="PTHR33673">
    <property type="entry name" value="SUPPRESSOR SRP40-LIKE PROTEIN"/>
    <property type="match status" value="1"/>
</dbReference>
<dbReference type="OMA" id="HEKEQHP"/>
<feature type="region of interest" description="Disordered" evidence="1">
    <location>
        <begin position="254"/>
        <end position="275"/>
    </location>
</feature>
<dbReference type="InParanoid" id="B9SNP7"/>
<dbReference type="AlphaFoldDB" id="B9SNP7"/>
<evidence type="ECO:0000313" key="3">
    <source>
        <dbReference type="Proteomes" id="UP000008311"/>
    </source>
</evidence>
<feature type="region of interest" description="Disordered" evidence="1">
    <location>
        <begin position="176"/>
        <end position="195"/>
    </location>
</feature>
<feature type="compositionally biased region" description="Low complexity" evidence="1">
    <location>
        <begin position="254"/>
        <end position="267"/>
    </location>
</feature>
<accession>B9SNP7</accession>
<evidence type="ECO:0000313" key="2">
    <source>
        <dbReference type="EMBL" id="EEF34755.1"/>
    </source>
</evidence>
<name>B9SNP7_RICCO</name>
<keyword evidence="3" id="KW-1185">Reference proteome</keyword>
<dbReference type="Proteomes" id="UP000008311">
    <property type="component" value="Unassembled WGS sequence"/>
</dbReference>
<gene>
    <name evidence="2" type="ORF">RCOM_1025300</name>
</gene>
<reference evidence="3" key="1">
    <citation type="journal article" date="2010" name="Nat. Biotechnol.">
        <title>Draft genome sequence of the oilseed species Ricinus communis.</title>
        <authorList>
            <person name="Chan A.P."/>
            <person name="Crabtree J."/>
            <person name="Zhao Q."/>
            <person name="Lorenzi H."/>
            <person name="Orvis J."/>
            <person name="Puiu D."/>
            <person name="Melake-Berhan A."/>
            <person name="Jones K.M."/>
            <person name="Redman J."/>
            <person name="Chen G."/>
            <person name="Cahoon E.B."/>
            <person name="Gedil M."/>
            <person name="Stanke M."/>
            <person name="Haas B.J."/>
            <person name="Wortman J.R."/>
            <person name="Fraser-Liggett C.M."/>
            <person name="Ravel J."/>
            <person name="Rabinowicz P.D."/>
        </authorList>
    </citation>
    <scope>NUCLEOTIDE SEQUENCE [LARGE SCALE GENOMIC DNA]</scope>
    <source>
        <strain evidence="3">cv. Hale</strain>
    </source>
</reference>
<dbReference type="eggNOG" id="ENOG502S0N9">
    <property type="taxonomic scope" value="Eukaryota"/>
</dbReference>
<sequence length="289" mass="31366">MDNDHGIMTQHLINLKGTNDEADSNVAQHKILRSPSTSSESSLDSRDIGKDDISDPLLVSKGVAFAPDVSDFNPRLNTYEPSALCPPNPMMVQAGGYDPNRIPASVFTSKAATPMEWSVASNESLFSIHMGNNSFSRDHVFLIYKSGELPDTNNYPGGLFPVNEAGNNVEKISEDVSKKSKGTEEELKKPAKGDPELLLNTKKEYGTVKNVGQEKKPPAEEVRNSASSSQSFQFPVFEANVEATGSVKVVLENMPSKKQPQQQMQASGTPKKATGSSWFSCFSCCSLGR</sequence>